<dbReference type="RefSeq" id="WP_015694707.1">
    <property type="nucleotide sequence ID" value="NZ_AP018492.1"/>
</dbReference>
<sequence>MYSFKDPNIEKKFYEPSLPKSAMNYDGVWLEEVIEGYRTLTVSGREMLAIEIQSDNTQVGSIISSQQLSARTLKISYQITNKDAENLLINYRWLMEHLYREKDIPIYFNDECDILYYGRYSGSDEVPGDRYMFTSSFDIYCSDPRKYSQKVFSVPSQILSHLAYKTYPSKIKVSIETNNDLEISNGEQKIKITNRKLNPNDLVVIDFNEGKVFVNNIDRTNWLDLASDFENFELKQNQKITCTNGKLHLEYREVSL</sequence>
<dbReference type="Pfam" id="PF22768">
    <property type="entry name" value="SPP1_Dit"/>
    <property type="match status" value="1"/>
</dbReference>
<feature type="domain" description="Siphovirus-type tail component RIFT-related" evidence="1">
    <location>
        <begin position="49"/>
        <end position="127"/>
    </location>
</feature>
<evidence type="ECO:0000313" key="3">
    <source>
        <dbReference type="EMBL" id="BBC60682.1"/>
    </source>
</evidence>
<proteinExistence type="predicted"/>
<dbReference type="Pfam" id="PF05709">
    <property type="entry name" value="Sipho_tail"/>
    <property type="match status" value="1"/>
</dbReference>
<accession>A0A2Z5Y1C7</accession>
<evidence type="ECO:0008006" key="5">
    <source>
        <dbReference type="Google" id="ProtNLM"/>
    </source>
</evidence>
<evidence type="ECO:0000313" key="4">
    <source>
        <dbReference type="Proteomes" id="UP000269226"/>
    </source>
</evidence>
<reference evidence="3 4" key="1">
    <citation type="submission" date="2018-01" db="EMBL/GenBank/DDBJ databases">
        <title>Whole genome sequence of Melissococcus plutonius DAT561.</title>
        <authorList>
            <person name="Okumura K."/>
            <person name="Takamatsu D."/>
            <person name="Okura M."/>
        </authorList>
    </citation>
    <scope>NUCLEOTIDE SEQUENCE [LARGE SCALE GENOMIC DNA]</scope>
    <source>
        <strain evidence="3 4">DAT561</strain>
    </source>
</reference>
<dbReference type="Proteomes" id="UP000269226">
    <property type="component" value="Chromosome"/>
</dbReference>
<dbReference type="GeneID" id="57043104"/>
<dbReference type="EMBL" id="AP018492">
    <property type="protein sequence ID" value="BBC60682.1"/>
    <property type="molecule type" value="Genomic_DNA"/>
</dbReference>
<dbReference type="Gene3D" id="2.60.120.860">
    <property type="match status" value="1"/>
</dbReference>
<dbReference type="InterPro" id="IPR054738">
    <property type="entry name" value="Siphovirus-type_tail_C"/>
</dbReference>
<dbReference type="AlphaFoldDB" id="A0A2Z5Y1C7"/>
<gene>
    <name evidence="3" type="ORF">DAT561_0547</name>
</gene>
<organism evidence="3 4">
    <name type="scientific">Melissococcus plutonius</name>
    <dbReference type="NCBI Taxonomy" id="33970"/>
    <lineage>
        <taxon>Bacteria</taxon>
        <taxon>Bacillati</taxon>
        <taxon>Bacillota</taxon>
        <taxon>Bacilli</taxon>
        <taxon>Lactobacillales</taxon>
        <taxon>Enterococcaceae</taxon>
        <taxon>Melissococcus</taxon>
    </lineage>
</organism>
<dbReference type="InterPro" id="IPR008841">
    <property type="entry name" value="Siphovirus-type_tail_N"/>
</dbReference>
<evidence type="ECO:0000259" key="2">
    <source>
        <dbReference type="Pfam" id="PF22768"/>
    </source>
</evidence>
<feature type="domain" description="Siphovirus-type tail component C-terminal" evidence="2">
    <location>
        <begin position="166"/>
        <end position="253"/>
    </location>
</feature>
<name>A0A2Z5Y1C7_9ENTE</name>
<dbReference type="Gene3D" id="2.40.30.200">
    <property type="match status" value="1"/>
</dbReference>
<protein>
    <recommendedName>
        <fullName evidence="5">Phage tail protein</fullName>
    </recommendedName>
</protein>
<dbReference type="InterPro" id="IPR006520">
    <property type="entry name" value="Dit_BPSPP_N"/>
</dbReference>
<evidence type="ECO:0000259" key="1">
    <source>
        <dbReference type="Pfam" id="PF05709"/>
    </source>
</evidence>
<dbReference type="NCBIfam" id="TIGR01633">
    <property type="entry name" value="phi3626_gp14_N"/>
    <property type="match status" value="1"/>
</dbReference>